<name>A0A1H2S9K0_9GAMM</name>
<keyword evidence="1" id="KW-0732">Signal</keyword>
<accession>A0A1H2S9K0</accession>
<sequence length="110" mass="12359">MLARIALLVFLLPQWALAEDLWEFDVVNQTGYDIYYVYASHISGECCFCDDALGDNILANGETFTLLFTPSAYRSPRFDVRVEDVDGDTYSFMDVDVTGPALVITLDDLD</sequence>
<dbReference type="OrthoDB" id="6898737at2"/>
<feature type="chain" id="PRO_5011598414" evidence="1">
    <location>
        <begin position="19"/>
        <end position="110"/>
    </location>
</feature>
<evidence type="ECO:0000256" key="1">
    <source>
        <dbReference type="SAM" id="SignalP"/>
    </source>
</evidence>
<feature type="signal peptide" evidence="1">
    <location>
        <begin position="1"/>
        <end position="18"/>
    </location>
</feature>
<protein>
    <submittedName>
        <fullName evidence="2">Uncharacterized protein</fullName>
    </submittedName>
</protein>
<proteinExistence type="predicted"/>
<dbReference type="STRING" id="488533.SAMN04487960_10268"/>
<dbReference type="AlphaFoldDB" id="A0A1H2S9K0"/>
<keyword evidence="3" id="KW-1185">Reference proteome</keyword>
<dbReference type="RefSeq" id="WP_139173197.1">
    <property type="nucleotide sequence ID" value="NZ_FNNE01000002.1"/>
</dbReference>
<gene>
    <name evidence="2" type="ORF">SAMN04487960_10268</name>
</gene>
<dbReference type="EMBL" id="FNNE01000002">
    <property type="protein sequence ID" value="SDW28361.1"/>
    <property type="molecule type" value="Genomic_DNA"/>
</dbReference>
<evidence type="ECO:0000313" key="3">
    <source>
        <dbReference type="Proteomes" id="UP000199675"/>
    </source>
</evidence>
<dbReference type="Proteomes" id="UP000199675">
    <property type="component" value="Unassembled WGS sequence"/>
</dbReference>
<evidence type="ECO:0000313" key="2">
    <source>
        <dbReference type="EMBL" id="SDW28361.1"/>
    </source>
</evidence>
<organism evidence="2 3">
    <name type="scientific">Marinobacter mobilis</name>
    <dbReference type="NCBI Taxonomy" id="488533"/>
    <lineage>
        <taxon>Bacteria</taxon>
        <taxon>Pseudomonadati</taxon>
        <taxon>Pseudomonadota</taxon>
        <taxon>Gammaproteobacteria</taxon>
        <taxon>Pseudomonadales</taxon>
        <taxon>Marinobacteraceae</taxon>
        <taxon>Marinobacter</taxon>
    </lineage>
</organism>
<reference evidence="2 3" key="1">
    <citation type="submission" date="2016-10" db="EMBL/GenBank/DDBJ databases">
        <authorList>
            <person name="de Groot N.N."/>
        </authorList>
    </citation>
    <scope>NUCLEOTIDE SEQUENCE [LARGE SCALE GENOMIC DNA]</scope>
    <source>
        <strain evidence="2 3">CGMCC 1.7059</strain>
    </source>
</reference>